<gene>
    <name evidence="1" type="primary">Contig860.g34</name>
    <name evidence="1" type="ORF">STYLEM_12686</name>
</gene>
<keyword evidence="2" id="KW-1185">Reference proteome</keyword>
<accession>A0A078ARX8</accession>
<sequence>MENIQSQQNTHRIGRIIQVMIARDTSALNNLESRFRVQLRCNCCLGNILVATRTQLVSVYGLSESKVRQIEYLAIRQQRLRETKQNSDELMSFLGFSDIEDFNDVQQHEFIEYTNYRTKKVMIKDKIRCLSRNKTSLFTNVEALSQEIPSPTLRHDETHVNEEFRNPILRSITRNNTQEKEEEKEIKLCDQKYITEQNQLFDDISSNSPVSKQKLADIDYYCQQDFSDESARQFEQKITSKRRAKQTQKTIQVHKKTQKKNTIEDKQWGFLSSNSREIFRVVKVDRLNMAQSIFSLANDYQLQNKRHKLSQ</sequence>
<dbReference type="Proteomes" id="UP000039865">
    <property type="component" value="Unassembled WGS sequence"/>
</dbReference>
<evidence type="ECO:0000313" key="2">
    <source>
        <dbReference type="Proteomes" id="UP000039865"/>
    </source>
</evidence>
<evidence type="ECO:0000313" key="1">
    <source>
        <dbReference type="EMBL" id="CDW83638.1"/>
    </source>
</evidence>
<reference evidence="1 2" key="1">
    <citation type="submission" date="2014-06" db="EMBL/GenBank/DDBJ databases">
        <authorList>
            <person name="Swart Estienne"/>
        </authorList>
    </citation>
    <scope>NUCLEOTIDE SEQUENCE [LARGE SCALE GENOMIC DNA]</scope>
    <source>
        <strain evidence="1 2">130c</strain>
    </source>
</reference>
<name>A0A078ARX8_STYLE</name>
<protein>
    <submittedName>
        <fullName evidence="1">Uncharacterized protein</fullName>
    </submittedName>
</protein>
<dbReference type="AlphaFoldDB" id="A0A078ARX8"/>
<organism evidence="1 2">
    <name type="scientific">Stylonychia lemnae</name>
    <name type="common">Ciliate</name>
    <dbReference type="NCBI Taxonomy" id="5949"/>
    <lineage>
        <taxon>Eukaryota</taxon>
        <taxon>Sar</taxon>
        <taxon>Alveolata</taxon>
        <taxon>Ciliophora</taxon>
        <taxon>Intramacronucleata</taxon>
        <taxon>Spirotrichea</taxon>
        <taxon>Stichotrichia</taxon>
        <taxon>Sporadotrichida</taxon>
        <taxon>Oxytrichidae</taxon>
        <taxon>Stylonychinae</taxon>
        <taxon>Stylonychia</taxon>
    </lineage>
</organism>
<proteinExistence type="predicted"/>
<dbReference type="InParanoid" id="A0A078ARX8"/>
<dbReference type="EMBL" id="CCKQ01012031">
    <property type="protein sequence ID" value="CDW83638.1"/>
    <property type="molecule type" value="Genomic_DNA"/>
</dbReference>